<keyword evidence="5" id="KW-1185">Reference proteome</keyword>
<feature type="domain" description="AB hydrolase-1" evidence="1">
    <location>
        <begin position="21"/>
        <end position="181"/>
    </location>
</feature>
<dbReference type="PRINTS" id="PR00111">
    <property type="entry name" value="ABHYDROLASE"/>
</dbReference>
<dbReference type="RefSeq" id="WP_067965941.1">
    <property type="nucleotide sequence ID" value="NZ_CP015005.1"/>
</dbReference>
<evidence type="ECO:0000313" key="4">
    <source>
        <dbReference type="Proteomes" id="UP000075755"/>
    </source>
</evidence>
<dbReference type="Gene3D" id="3.40.50.1820">
    <property type="entry name" value="alpha/beta hydrolase"/>
    <property type="match status" value="1"/>
</dbReference>
<protein>
    <submittedName>
        <fullName evidence="3">Haloalkane dehalogenase</fullName>
        <ecNumber evidence="3">3.8.1.5</ecNumber>
    </submittedName>
</protein>
<sequence length="297" mass="32487">MPAISVLDSTISYVDVGHGVPFVFLHGNPTSSYLWRNVLPGMGDGVRRLAPDLIGMGGSGKPDIAYSFDDHARYLDAWFEAMGLEEVVLVGHDWGGALAFDWAARHPGRVRGIAVMETIVRPMSWADFAESARPRYEALRGAGTGEAKVLDENFFIEFALRATVLNGLSDGDLDVYRKPYPTRESRRPLLAWPRAMPIDGEPADVIARIEAYDRWLAASGGVPKLLLTFEGSMETLMIGEEMIRWCADNIASLEIENCGPARHAAPEDQPEAIAAAVSGWADRHGLRRGEAALARIV</sequence>
<reference evidence="3 5" key="2">
    <citation type="submission" date="2020-08" db="EMBL/GenBank/DDBJ databases">
        <title>Genomic Encyclopedia of Type Strains, Phase IV (KMG-IV): sequencing the most valuable type-strain genomes for metagenomic binning, comparative biology and taxonomic classification.</title>
        <authorList>
            <person name="Goeker M."/>
        </authorList>
    </citation>
    <scope>NUCLEOTIDE SEQUENCE [LARGE SCALE GENOMIC DNA]</scope>
    <source>
        <strain evidence="3 5">DSM 10368</strain>
    </source>
</reference>
<dbReference type="PANTHER" id="PTHR43798:SF24">
    <property type="entry name" value="CIS-3-ALKYL-4-ALKYLOXETAN-2-ONE DECARBOXYLASE"/>
    <property type="match status" value="1"/>
</dbReference>
<evidence type="ECO:0000259" key="1">
    <source>
        <dbReference type="Pfam" id="PF00561"/>
    </source>
</evidence>
<dbReference type="PRINTS" id="PR00412">
    <property type="entry name" value="EPOXHYDRLASE"/>
</dbReference>
<dbReference type="NCBIfam" id="NF002938">
    <property type="entry name" value="PRK03592.1"/>
    <property type="match status" value="1"/>
</dbReference>
<dbReference type="Proteomes" id="UP000075755">
    <property type="component" value="Chromosome"/>
</dbReference>
<dbReference type="EMBL" id="JACICB010000012">
    <property type="protein sequence ID" value="MBB3707222.1"/>
    <property type="molecule type" value="Genomic_DNA"/>
</dbReference>
<dbReference type="InterPro" id="IPR000639">
    <property type="entry name" value="Epox_hydrolase-like"/>
</dbReference>
<dbReference type="Proteomes" id="UP000577697">
    <property type="component" value="Unassembled WGS sequence"/>
</dbReference>
<evidence type="ECO:0000313" key="2">
    <source>
        <dbReference type="EMBL" id="AMS39934.1"/>
    </source>
</evidence>
<reference evidence="2 4" key="1">
    <citation type="submission" date="2016-03" db="EMBL/GenBank/DDBJ databases">
        <title>Complete genome of Aminobacter aminovorans KCTC 2477.</title>
        <authorList>
            <person name="Kim K.M."/>
        </authorList>
    </citation>
    <scope>NUCLEOTIDE SEQUENCE [LARGE SCALE GENOMIC DNA]</scope>
    <source>
        <strain evidence="2 4">KCTC 2477</strain>
    </source>
</reference>
<evidence type="ECO:0000313" key="5">
    <source>
        <dbReference type="Proteomes" id="UP000577697"/>
    </source>
</evidence>
<dbReference type="GO" id="GO:0018786">
    <property type="term" value="F:haloalkane dehalogenase activity"/>
    <property type="evidence" value="ECO:0007669"/>
    <property type="project" value="UniProtKB-EC"/>
</dbReference>
<keyword evidence="3" id="KW-0378">Hydrolase</keyword>
<name>A0AAC8YL57_AMIAI</name>
<dbReference type="InterPro" id="IPR029058">
    <property type="entry name" value="AB_hydrolase_fold"/>
</dbReference>
<organism evidence="2 4">
    <name type="scientific">Aminobacter aminovorans</name>
    <name type="common">Chelatobacter heintzii</name>
    <dbReference type="NCBI Taxonomy" id="83263"/>
    <lineage>
        <taxon>Bacteria</taxon>
        <taxon>Pseudomonadati</taxon>
        <taxon>Pseudomonadota</taxon>
        <taxon>Alphaproteobacteria</taxon>
        <taxon>Hyphomicrobiales</taxon>
        <taxon>Phyllobacteriaceae</taxon>
        <taxon>Aminobacter</taxon>
    </lineage>
</organism>
<dbReference type="EMBL" id="CP015005">
    <property type="protein sequence ID" value="AMS39934.1"/>
    <property type="molecule type" value="Genomic_DNA"/>
</dbReference>
<dbReference type="GO" id="GO:0016020">
    <property type="term" value="C:membrane"/>
    <property type="evidence" value="ECO:0007669"/>
    <property type="project" value="TreeGrafter"/>
</dbReference>
<gene>
    <name evidence="2" type="ORF">AA2016_0996</name>
    <name evidence="3" type="ORF">FHS67_003550</name>
</gene>
<dbReference type="InterPro" id="IPR050266">
    <property type="entry name" value="AB_hydrolase_sf"/>
</dbReference>
<dbReference type="Pfam" id="PF00561">
    <property type="entry name" value="Abhydrolase_1"/>
    <property type="match status" value="1"/>
</dbReference>
<dbReference type="PANTHER" id="PTHR43798">
    <property type="entry name" value="MONOACYLGLYCEROL LIPASE"/>
    <property type="match status" value="1"/>
</dbReference>
<dbReference type="InterPro" id="IPR000073">
    <property type="entry name" value="AB_hydrolase_1"/>
</dbReference>
<dbReference type="SUPFAM" id="SSF53474">
    <property type="entry name" value="alpha/beta-Hydrolases"/>
    <property type="match status" value="1"/>
</dbReference>
<evidence type="ECO:0000313" key="3">
    <source>
        <dbReference type="EMBL" id="MBB3707222.1"/>
    </source>
</evidence>
<accession>A0AAC8YL57</accession>
<proteinExistence type="predicted"/>
<dbReference type="EC" id="3.8.1.5" evidence="3"/>
<dbReference type="AlphaFoldDB" id="A0AAC8YL57"/>
<dbReference type="KEGG" id="aak:AA2016_0996"/>